<dbReference type="InterPro" id="IPR023213">
    <property type="entry name" value="CAT-like_dom_sf"/>
</dbReference>
<dbReference type="PANTHER" id="PTHR22589:SF107">
    <property type="entry name" value="CHOLINE_CARNITINE ACYLTRANSFERASE DOMAIN-CONTAINING PROTEIN"/>
    <property type="match status" value="1"/>
</dbReference>
<accession>A0A0C3FWU0</accession>
<dbReference type="PANTHER" id="PTHR22589">
    <property type="entry name" value="CARNITINE O-ACYLTRANSFERASE"/>
    <property type="match status" value="1"/>
</dbReference>
<dbReference type="InterPro" id="IPR039551">
    <property type="entry name" value="Cho/carn_acyl_trans"/>
</dbReference>
<dbReference type="Proteomes" id="UP000054166">
    <property type="component" value="Unassembled WGS sequence"/>
</dbReference>
<dbReference type="InterPro" id="IPR000542">
    <property type="entry name" value="Carn_acyl_trans"/>
</dbReference>
<evidence type="ECO:0000256" key="1">
    <source>
        <dbReference type="ARBA" id="ARBA00005232"/>
    </source>
</evidence>
<dbReference type="OrthoDB" id="240216at2759"/>
<feature type="compositionally biased region" description="Basic and acidic residues" evidence="8">
    <location>
        <begin position="289"/>
        <end position="301"/>
    </location>
</feature>
<evidence type="ECO:0000256" key="4">
    <source>
        <dbReference type="ARBA" id="ARBA00022832"/>
    </source>
</evidence>
<keyword evidence="4" id="KW-0276">Fatty acid metabolism</keyword>
<feature type="active site" description="Proton acceptor" evidence="7">
    <location>
        <position position="449"/>
    </location>
</feature>
<evidence type="ECO:0000256" key="2">
    <source>
        <dbReference type="ARBA" id="ARBA00022448"/>
    </source>
</evidence>
<dbReference type="SUPFAM" id="SSF52777">
    <property type="entry name" value="CoA-dependent acyltransferases"/>
    <property type="match status" value="2"/>
</dbReference>
<dbReference type="Gene3D" id="3.30.559.70">
    <property type="entry name" value="Choline/Carnitine o-acyltransferase, domain 2"/>
    <property type="match status" value="1"/>
</dbReference>
<evidence type="ECO:0000256" key="7">
    <source>
        <dbReference type="PIRSR" id="PIRSR600542-1"/>
    </source>
</evidence>
<dbReference type="AlphaFoldDB" id="A0A0C3FWU0"/>
<dbReference type="Gene3D" id="3.30.559.10">
    <property type="entry name" value="Chloramphenicol acetyltransferase-like domain"/>
    <property type="match status" value="1"/>
</dbReference>
<proteinExistence type="inferred from homology"/>
<dbReference type="InParanoid" id="A0A0C3FWU0"/>
<name>A0A0C3FWU0_PILCF</name>
<evidence type="ECO:0000256" key="8">
    <source>
        <dbReference type="SAM" id="MobiDB-lite"/>
    </source>
</evidence>
<evidence type="ECO:0000256" key="6">
    <source>
        <dbReference type="ARBA" id="ARBA00023315"/>
    </source>
</evidence>
<dbReference type="Gene3D" id="1.10.275.20">
    <property type="entry name" value="Choline/Carnitine o-acyltransferase"/>
    <property type="match status" value="1"/>
</dbReference>
<evidence type="ECO:0000313" key="10">
    <source>
        <dbReference type="EMBL" id="KIM84069.1"/>
    </source>
</evidence>
<dbReference type="STRING" id="765440.A0A0C3FWU0"/>
<feature type="domain" description="Choline/carnitine acyltransferase" evidence="9">
    <location>
        <begin position="17"/>
        <end position="265"/>
    </location>
</feature>
<keyword evidence="6" id="KW-0012">Acyltransferase</keyword>
<protein>
    <recommendedName>
        <fullName evidence="9">Choline/carnitine acyltransferase domain-containing protein</fullName>
    </recommendedName>
</protein>
<comment type="similarity">
    <text evidence="1">Belongs to the carnitine/choline acetyltransferase family.</text>
</comment>
<dbReference type="GO" id="GO:0016406">
    <property type="term" value="F:carnitine O-acyltransferase activity"/>
    <property type="evidence" value="ECO:0007669"/>
    <property type="project" value="UniProtKB-ARBA"/>
</dbReference>
<evidence type="ECO:0000256" key="5">
    <source>
        <dbReference type="ARBA" id="ARBA00023098"/>
    </source>
</evidence>
<dbReference type="InterPro" id="IPR042572">
    <property type="entry name" value="Carn_acyl_trans_N"/>
</dbReference>
<keyword evidence="5" id="KW-0443">Lipid metabolism</keyword>
<gene>
    <name evidence="10" type="ORF">PILCRDRAFT_96821</name>
</gene>
<keyword evidence="11" id="KW-1185">Reference proteome</keyword>
<keyword evidence="3" id="KW-0808">Transferase</keyword>
<evidence type="ECO:0000259" key="9">
    <source>
        <dbReference type="Pfam" id="PF00755"/>
    </source>
</evidence>
<feature type="region of interest" description="Disordered" evidence="8">
    <location>
        <begin position="258"/>
        <end position="308"/>
    </location>
</feature>
<evidence type="ECO:0000256" key="3">
    <source>
        <dbReference type="ARBA" id="ARBA00022679"/>
    </source>
</evidence>
<dbReference type="InterPro" id="IPR042231">
    <property type="entry name" value="Cho/carn_acyl_trans_2"/>
</dbReference>
<feature type="domain" description="Choline/carnitine acyltransferase" evidence="9">
    <location>
        <begin position="303"/>
        <end position="723"/>
    </location>
</feature>
<dbReference type="GO" id="GO:0006631">
    <property type="term" value="P:fatty acid metabolic process"/>
    <property type="evidence" value="ECO:0007669"/>
    <property type="project" value="UniProtKB-KW"/>
</dbReference>
<keyword evidence="2" id="KW-0813">Transport</keyword>
<dbReference type="Pfam" id="PF00755">
    <property type="entry name" value="Carn_acyltransf"/>
    <property type="match status" value="2"/>
</dbReference>
<reference evidence="11" key="2">
    <citation type="submission" date="2015-01" db="EMBL/GenBank/DDBJ databases">
        <title>Evolutionary Origins and Diversification of the Mycorrhizal Mutualists.</title>
        <authorList>
            <consortium name="DOE Joint Genome Institute"/>
            <consortium name="Mycorrhizal Genomics Consortium"/>
            <person name="Kohler A."/>
            <person name="Kuo A."/>
            <person name="Nagy L.G."/>
            <person name="Floudas D."/>
            <person name="Copeland A."/>
            <person name="Barry K.W."/>
            <person name="Cichocki N."/>
            <person name="Veneault-Fourrey C."/>
            <person name="LaButti K."/>
            <person name="Lindquist E.A."/>
            <person name="Lipzen A."/>
            <person name="Lundell T."/>
            <person name="Morin E."/>
            <person name="Murat C."/>
            <person name="Riley R."/>
            <person name="Ohm R."/>
            <person name="Sun H."/>
            <person name="Tunlid A."/>
            <person name="Henrissat B."/>
            <person name="Grigoriev I.V."/>
            <person name="Hibbett D.S."/>
            <person name="Martin F."/>
        </authorList>
    </citation>
    <scope>NUCLEOTIDE SEQUENCE [LARGE SCALE GENOMIC DNA]</scope>
    <source>
        <strain evidence="11">F 1598</strain>
    </source>
</reference>
<sequence length="748" mass="83106">MRPFSSPSPSRPHLPRLPIPPLRKTLDRYLKSIQPFLLEDEAHGGASFSESYALRVRWAEEFESRVGTLAQDRLIALDKNPLSSPHNWLDNNIWMKKAYHEPRAPLPVNSNWWLTFLNDENVPEVVRRIPAGTVYTEIPTSPSWAGVTPWQVRRAAWLVSRILDFKERTDRTDPSLQTRTSIWLHDSTRKIFGTCRVPGIGGCDSLSPYSTLPVITGDNNGSDVAAATAHGGKLLVVIHNWFYAVECYHPQPLSHVNLTSETSSPPSSLSKSKSPPLPGLTSSSSGSQHQHETKPTHEPQPTHKRVPPAELERRLRCIARDAAKRLASGERAIPVGVLTSDGRDRWAENYEHLRTLSPTNVRTFEVIHQSLFALSLDHYTYTLPPSSSPSLASFSSTFTTSTVSITEPPDLTPHLHQIRSPPDAHNRWYDKPLTIIVESNTRAGAMGEHSPVDALVPSIVCEYAVVAGVDGGVMLEGVGVEEEKVGVEGWERLEWVVDERIEKECRRAEQDARALIADSDDSGLWFTDYGADWIKDVAKISPDAYIQMAFQLAWYITRGEFTATYETALTRMFAHGRTETIRTLTADSRAWVLSMVDREASQATRLTLLRGALKTHGSLTREAATGRGIDRHLLGLRLMHAEMNDGSRPKLFEDELFERSQTWKLSTSGLSAGHHFRGTGFGAPYQDGYGINYLMGPDVIKFGIESKHSSPLTSTDGFKAAISEALLEMKKSVCSAGLESSNTVVSHL</sequence>
<reference evidence="10 11" key="1">
    <citation type="submission" date="2014-04" db="EMBL/GenBank/DDBJ databases">
        <authorList>
            <consortium name="DOE Joint Genome Institute"/>
            <person name="Kuo A."/>
            <person name="Tarkka M."/>
            <person name="Buscot F."/>
            <person name="Kohler A."/>
            <person name="Nagy L.G."/>
            <person name="Floudas D."/>
            <person name="Copeland A."/>
            <person name="Barry K.W."/>
            <person name="Cichocki N."/>
            <person name="Veneault-Fourrey C."/>
            <person name="LaButti K."/>
            <person name="Lindquist E.A."/>
            <person name="Lipzen A."/>
            <person name="Lundell T."/>
            <person name="Morin E."/>
            <person name="Murat C."/>
            <person name="Sun H."/>
            <person name="Tunlid A."/>
            <person name="Henrissat B."/>
            <person name="Grigoriev I.V."/>
            <person name="Hibbett D.S."/>
            <person name="Martin F."/>
            <person name="Nordberg H.P."/>
            <person name="Cantor M.N."/>
            <person name="Hua S.X."/>
        </authorList>
    </citation>
    <scope>NUCLEOTIDE SEQUENCE [LARGE SCALE GENOMIC DNA]</scope>
    <source>
        <strain evidence="10 11">F 1598</strain>
    </source>
</reference>
<organism evidence="10 11">
    <name type="scientific">Piloderma croceum (strain F 1598)</name>
    <dbReference type="NCBI Taxonomy" id="765440"/>
    <lineage>
        <taxon>Eukaryota</taxon>
        <taxon>Fungi</taxon>
        <taxon>Dikarya</taxon>
        <taxon>Basidiomycota</taxon>
        <taxon>Agaricomycotina</taxon>
        <taxon>Agaricomycetes</taxon>
        <taxon>Agaricomycetidae</taxon>
        <taxon>Atheliales</taxon>
        <taxon>Atheliaceae</taxon>
        <taxon>Piloderma</taxon>
    </lineage>
</organism>
<dbReference type="HOGENOM" id="CLU_013513_5_0_1"/>
<dbReference type="EMBL" id="KN832988">
    <property type="protein sequence ID" value="KIM84069.1"/>
    <property type="molecule type" value="Genomic_DNA"/>
</dbReference>
<evidence type="ECO:0000313" key="11">
    <source>
        <dbReference type="Proteomes" id="UP000054166"/>
    </source>
</evidence>
<feature type="compositionally biased region" description="Low complexity" evidence="8">
    <location>
        <begin position="258"/>
        <end position="288"/>
    </location>
</feature>